<organism evidence="2">
    <name type="scientific">Solanum chacoense</name>
    <name type="common">Chaco potato</name>
    <dbReference type="NCBI Taxonomy" id="4108"/>
    <lineage>
        <taxon>Eukaryota</taxon>
        <taxon>Viridiplantae</taxon>
        <taxon>Streptophyta</taxon>
        <taxon>Embryophyta</taxon>
        <taxon>Tracheophyta</taxon>
        <taxon>Spermatophyta</taxon>
        <taxon>Magnoliopsida</taxon>
        <taxon>eudicotyledons</taxon>
        <taxon>Gunneridae</taxon>
        <taxon>Pentapetalae</taxon>
        <taxon>asterids</taxon>
        <taxon>lamiids</taxon>
        <taxon>Solanales</taxon>
        <taxon>Solanaceae</taxon>
        <taxon>Solanoideae</taxon>
        <taxon>Solaneae</taxon>
        <taxon>Solanum</taxon>
    </lineage>
</organism>
<accession>A0A0V0GXN1</accession>
<name>A0A0V0GXN1_SOLCH</name>
<protein>
    <submittedName>
        <fullName evidence="2">Putative ovule protein</fullName>
    </submittedName>
</protein>
<dbReference type="EMBL" id="GEDG01028966">
    <property type="protein sequence ID" value="JAP12846.1"/>
    <property type="molecule type" value="Transcribed_RNA"/>
</dbReference>
<feature type="region of interest" description="Disordered" evidence="1">
    <location>
        <begin position="1"/>
        <end position="22"/>
    </location>
</feature>
<proteinExistence type="predicted"/>
<evidence type="ECO:0000256" key="1">
    <source>
        <dbReference type="SAM" id="MobiDB-lite"/>
    </source>
</evidence>
<evidence type="ECO:0000313" key="2">
    <source>
        <dbReference type="EMBL" id="JAP12846.1"/>
    </source>
</evidence>
<sequence>MPARKVRTSEVDDTSENASLEEGQVGSFKLKAESQLCPADKRSRVKQIISKNGQWRWASLGTRG</sequence>
<reference evidence="2" key="1">
    <citation type="submission" date="2015-12" db="EMBL/GenBank/DDBJ databases">
        <title>Gene expression during late stages of embryo sac development: a critical building block for successful pollen-pistil interactions.</title>
        <authorList>
            <person name="Liu Y."/>
            <person name="Joly V."/>
            <person name="Sabar M."/>
            <person name="Matton D.P."/>
        </authorList>
    </citation>
    <scope>NUCLEOTIDE SEQUENCE</scope>
</reference>
<dbReference type="AlphaFoldDB" id="A0A0V0GXN1"/>